<sequence length="284" mass="32286">MNHKFIEAQVSEITGAKIYGFLSEKLKGKNRELIKEISKDEFNHYLLLKKITKVDVKEDFLQLILYKILYYVFGVVFVVKLMERSESDAVRLYKELSNKDSEFLSVLEDEERHEEELIGLIEEERVYYVSSVVLGLNDALVEITGTISGLSSALQNARTIGVAALITGVAASLSMAASEYISKKTDLLSQRNPLKAAVYTFVAYFLVVLGLVLPFFFVNNFVIGFIFSIIFGFLIVVVFSFYVSIIHDTEFKRTFSEMFFVVIGVVVITFFLGYIARKLFNVNI</sequence>
<dbReference type="GO" id="GO:0012505">
    <property type="term" value="C:endomembrane system"/>
    <property type="evidence" value="ECO:0007669"/>
    <property type="project" value="UniProtKB-SubCell"/>
</dbReference>
<dbReference type="Proteomes" id="UP000004793">
    <property type="component" value="Chromosome"/>
</dbReference>
<proteinExistence type="predicted"/>
<feature type="transmembrane region" description="Helical" evidence="5">
    <location>
        <begin position="60"/>
        <end position="82"/>
    </location>
</feature>
<protein>
    <submittedName>
        <fullName evidence="6">Hypothetical membrane protein</fullName>
    </submittedName>
</protein>
<feature type="transmembrane region" description="Helical" evidence="5">
    <location>
        <begin position="223"/>
        <end position="246"/>
    </location>
</feature>
<dbReference type="Pfam" id="PF01988">
    <property type="entry name" value="VIT1"/>
    <property type="match status" value="1"/>
</dbReference>
<gene>
    <name evidence="6" type="ordered locus">CSE_07430</name>
</gene>
<evidence type="ECO:0000313" key="7">
    <source>
        <dbReference type="Proteomes" id="UP000004793"/>
    </source>
</evidence>
<organism evidence="6 7">
    <name type="scientific">Caldisericum exile (strain DSM 21853 / NBRC 104410 / AZM16c01)</name>
    <dbReference type="NCBI Taxonomy" id="511051"/>
    <lineage>
        <taxon>Bacteria</taxon>
        <taxon>Pseudomonadati</taxon>
        <taxon>Caldisericota/Cryosericota group</taxon>
        <taxon>Caldisericota</taxon>
        <taxon>Caldisericia</taxon>
        <taxon>Caldisericales</taxon>
        <taxon>Caldisericaceae</taxon>
        <taxon>Caldisericum</taxon>
    </lineage>
</organism>
<evidence type="ECO:0000256" key="3">
    <source>
        <dbReference type="ARBA" id="ARBA00022989"/>
    </source>
</evidence>
<dbReference type="GO" id="GO:0005384">
    <property type="term" value="F:manganese ion transmembrane transporter activity"/>
    <property type="evidence" value="ECO:0007669"/>
    <property type="project" value="InterPro"/>
</dbReference>
<keyword evidence="2 5" id="KW-0812">Transmembrane</keyword>
<keyword evidence="4 5" id="KW-0472">Membrane</keyword>
<dbReference type="AlphaFoldDB" id="A0A7U6JFV5"/>
<accession>A0A7U6JFV5</accession>
<feature type="transmembrane region" description="Helical" evidence="5">
    <location>
        <begin position="258"/>
        <end position="276"/>
    </location>
</feature>
<dbReference type="OrthoDB" id="9781287at2"/>
<keyword evidence="7" id="KW-1185">Reference proteome</keyword>
<evidence type="ECO:0000256" key="5">
    <source>
        <dbReference type="SAM" id="Phobius"/>
    </source>
</evidence>
<dbReference type="InterPro" id="IPR008217">
    <property type="entry name" value="Ccc1_fam"/>
</dbReference>
<dbReference type="InterPro" id="IPR009078">
    <property type="entry name" value="Ferritin-like_SF"/>
</dbReference>
<evidence type="ECO:0000256" key="2">
    <source>
        <dbReference type="ARBA" id="ARBA00022692"/>
    </source>
</evidence>
<evidence type="ECO:0000313" key="6">
    <source>
        <dbReference type="EMBL" id="BAL80869.1"/>
    </source>
</evidence>
<dbReference type="EMBL" id="AP012051">
    <property type="protein sequence ID" value="BAL80869.1"/>
    <property type="molecule type" value="Genomic_DNA"/>
</dbReference>
<evidence type="ECO:0000256" key="1">
    <source>
        <dbReference type="ARBA" id="ARBA00004127"/>
    </source>
</evidence>
<dbReference type="SUPFAM" id="SSF47240">
    <property type="entry name" value="Ferritin-like"/>
    <property type="match status" value="1"/>
</dbReference>
<dbReference type="RefSeq" id="WP_014453272.1">
    <property type="nucleotide sequence ID" value="NC_017096.1"/>
</dbReference>
<feature type="transmembrane region" description="Helical" evidence="5">
    <location>
        <begin position="159"/>
        <end position="177"/>
    </location>
</feature>
<dbReference type="GO" id="GO:0030026">
    <property type="term" value="P:intracellular manganese ion homeostasis"/>
    <property type="evidence" value="ECO:0007669"/>
    <property type="project" value="InterPro"/>
</dbReference>
<evidence type="ECO:0000256" key="4">
    <source>
        <dbReference type="ARBA" id="ARBA00023136"/>
    </source>
</evidence>
<keyword evidence="3 5" id="KW-1133">Transmembrane helix</keyword>
<reference evidence="6 7" key="1">
    <citation type="submission" date="2011-01" db="EMBL/GenBank/DDBJ databases">
        <title>Whole genome sequence of Caldisericum exile AZM16c01.</title>
        <authorList>
            <person name="Narita-Yamada S."/>
            <person name="Kawakoshi A."/>
            <person name="Nakamura S."/>
            <person name="Sasagawa M."/>
            <person name="Fukada J."/>
            <person name="Sekine M."/>
            <person name="Kato Y."/>
            <person name="Fukai R."/>
            <person name="Sasaki K."/>
            <person name="Hanamaki A."/>
            <person name="Narita H."/>
            <person name="Konno Y."/>
            <person name="Mori K."/>
            <person name="Yamazaki S."/>
            <person name="Suzuki K."/>
            <person name="Fujita N."/>
        </authorList>
    </citation>
    <scope>NUCLEOTIDE SEQUENCE [LARGE SCALE GENOMIC DNA]</scope>
    <source>
        <strain evidence="7">DSM 21853 / NBRC 104410 / AZM16c01</strain>
    </source>
</reference>
<comment type="subcellular location">
    <subcellularLocation>
        <location evidence="1">Endomembrane system</location>
        <topology evidence="1">Multi-pass membrane protein</topology>
    </subcellularLocation>
</comment>
<feature type="transmembrane region" description="Helical" evidence="5">
    <location>
        <begin position="198"/>
        <end position="217"/>
    </location>
</feature>
<name>A0A7U6JFV5_CALEA</name>
<dbReference type="KEGG" id="cex:CSE_07430"/>